<feature type="transmembrane region" description="Helical" evidence="1">
    <location>
        <begin position="6"/>
        <end position="25"/>
    </location>
</feature>
<dbReference type="AlphaFoldDB" id="A0A1F6EBU7"/>
<organism evidence="2 3">
    <name type="scientific">Candidatus Kaiserbacteria bacterium RIFCSPHIGHO2_02_FULL_55_25</name>
    <dbReference type="NCBI Taxonomy" id="1798498"/>
    <lineage>
        <taxon>Bacteria</taxon>
        <taxon>Candidatus Kaiseribacteriota</taxon>
    </lineage>
</organism>
<protein>
    <submittedName>
        <fullName evidence="2">Uncharacterized protein</fullName>
    </submittedName>
</protein>
<feature type="transmembrane region" description="Helical" evidence="1">
    <location>
        <begin position="77"/>
        <end position="98"/>
    </location>
</feature>
<name>A0A1F6EBU7_9BACT</name>
<comment type="caution">
    <text evidence="2">The sequence shown here is derived from an EMBL/GenBank/DDBJ whole genome shotgun (WGS) entry which is preliminary data.</text>
</comment>
<evidence type="ECO:0000313" key="3">
    <source>
        <dbReference type="Proteomes" id="UP000176914"/>
    </source>
</evidence>
<accession>A0A1F6EBU7</accession>
<evidence type="ECO:0000313" key="2">
    <source>
        <dbReference type="EMBL" id="OGG70682.1"/>
    </source>
</evidence>
<proteinExistence type="predicted"/>
<dbReference type="Proteomes" id="UP000176914">
    <property type="component" value="Unassembled WGS sequence"/>
</dbReference>
<gene>
    <name evidence="2" type="ORF">A3C20_04130</name>
</gene>
<keyword evidence="1" id="KW-0472">Membrane</keyword>
<reference evidence="2 3" key="1">
    <citation type="journal article" date="2016" name="Nat. Commun.">
        <title>Thousands of microbial genomes shed light on interconnected biogeochemical processes in an aquifer system.</title>
        <authorList>
            <person name="Anantharaman K."/>
            <person name="Brown C.T."/>
            <person name="Hug L.A."/>
            <person name="Sharon I."/>
            <person name="Castelle C.J."/>
            <person name="Probst A.J."/>
            <person name="Thomas B.C."/>
            <person name="Singh A."/>
            <person name="Wilkins M.J."/>
            <person name="Karaoz U."/>
            <person name="Brodie E.L."/>
            <person name="Williams K.H."/>
            <person name="Hubbard S.S."/>
            <person name="Banfield J.F."/>
        </authorList>
    </citation>
    <scope>NUCLEOTIDE SEQUENCE [LARGE SCALE GENOMIC DNA]</scope>
</reference>
<sequence length="179" mass="19421">MSTNPYVNALLAAAYIVVVAFAMYFGSQNAGEADSVLAPIAMLSLLVLSVAVMGYLFFFQPVQMFMAGRTAEASVFFLKTVGAFALITFVFLALLYVYPKSETPSGKLMNIESYVSQNISGLSPEKAVLGGTFYVTEIQAKDGKGVVYYEDGHIDLVADFTYTASKMQGTDITSFTVRR</sequence>
<evidence type="ECO:0000256" key="1">
    <source>
        <dbReference type="SAM" id="Phobius"/>
    </source>
</evidence>
<feature type="transmembrane region" description="Helical" evidence="1">
    <location>
        <begin position="37"/>
        <end position="57"/>
    </location>
</feature>
<keyword evidence="1" id="KW-0812">Transmembrane</keyword>
<dbReference type="EMBL" id="MFLL01000001">
    <property type="protein sequence ID" value="OGG70682.1"/>
    <property type="molecule type" value="Genomic_DNA"/>
</dbReference>
<keyword evidence="1" id="KW-1133">Transmembrane helix</keyword>